<accession>A0A1W0AT57</accession>
<reference evidence="2 3" key="1">
    <citation type="journal article" date="2016" name="Antonie Van Leeuwenhoek">
        <title>Nocardia donostiensis sp. nov., isolated from human respiratory specimens.</title>
        <authorList>
            <person name="Ercibengoa M."/>
            <person name="Bell M."/>
            <person name="Marimon J.M."/>
            <person name="Humrighouse B."/>
            <person name="Klenk H.P."/>
            <person name="Potter G."/>
            <person name="Perez-Trallero E."/>
        </authorList>
    </citation>
    <scope>NUCLEOTIDE SEQUENCE [LARGE SCALE GENOMIC DNA]</scope>
    <source>
        <strain evidence="2 3">X1655</strain>
    </source>
</reference>
<evidence type="ECO:0000259" key="1">
    <source>
        <dbReference type="Pfam" id="PF18029"/>
    </source>
</evidence>
<organism evidence="2 3">
    <name type="scientific">Nocardia donostiensis</name>
    <dbReference type="NCBI Taxonomy" id="1538463"/>
    <lineage>
        <taxon>Bacteria</taxon>
        <taxon>Bacillati</taxon>
        <taxon>Actinomycetota</taxon>
        <taxon>Actinomycetes</taxon>
        <taxon>Mycobacteriales</taxon>
        <taxon>Nocardiaceae</taxon>
        <taxon>Nocardia</taxon>
    </lineage>
</organism>
<dbReference type="Proteomes" id="UP000188836">
    <property type="component" value="Unassembled WGS sequence"/>
</dbReference>
<evidence type="ECO:0000313" key="3">
    <source>
        <dbReference type="Proteomes" id="UP000188836"/>
    </source>
</evidence>
<proteinExistence type="predicted"/>
<gene>
    <name evidence="2" type="ORF">B0T46_05780</name>
</gene>
<dbReference type="Gene3D" id="3.10.180.10">
    <property type="entry name" value="2,3-Dihydroxybiphenyl 1,2-Dioxygenase, domain 1"/>
    <property type="match status" value="1"/>
</dbReference>
<dbReference type="InterPro" id="IPR041581">
    <property type="entry name" value="Glyoxalase_6"/>
</dbReference>
<dbReference type="OrthoDB" id="3212826at2"/>
<dbReference type="EMBL" id="MUMY01000003">
    <property type="protein sequence ID" value="ONM49889.1"/>
    <property type="molecule type" value="Genomic_DNA"/>
</dbReference>
<comment type="caution">
    <text evidence="2">The sequence shown here is derived from an EMBL/GenBank/DDBJ whole genome shotgun (WGS) entry which is preliminary data.</text>
</comment>
<dbReference type="SUPFAM" id="SSF54593">
    <property type="entry name" value="Glyoxalase/Bleomycin resistance protein/Dihydroxybiphenyl dioxygenase"/>
    <property type="match status" value="1"/>
</dbReference>
<dbReference type="PANTHER" id="PTHR35908:SF1">
    <property type="entry name" value="CONSERVED PROTEIN"/>
    <property type="match status" value="1"/>
</dbReference>
<dbReference type="Pfam" id="PF18029">
    <property type="entry name" value="Glyoxalase_6"/>
    <property type="match status" value="1"/>
</dbReference>
<dbReference type="InterPro" id="IPR029068">
    <property type="entry name" value="Glyas_Bleomycin-R_OHBP_Dase"/>
</dbReference>
<dbReference type="CDD" id="cd06587">
    <property type="entry name" value="VOC"/>
    <property type="match status" value="1"/>
</dbReference>
<dbReference type="PANTHER" id="PTHR35908">
    <property type="entry name" value="HYPOTHETICAL FUSION PROTEIN"/>
    <property type="match status" value="1"/>
</dbReference>
<sequence length="142" mass="16095">MSRQFQVVIDCHDPDRMAAFWSAALGYQIDPVPGGYDNWMDYQIGQGFAENERVRFAAVYNPRGPERLCFLGVPESKTVKNRLHLDIQATLPDDSLARKIERVDTLVAELRGLGGTARRTGRERGQYFVTMTDVEGNEFCVH</sequence>
<protein>
    <recommendedName>
        <fullName evidence="1">Glyoxalase-like domain-containing protein</fullName>
    </recommendedName>
</protein>
<evidence type="ECO:0000313" key="2">
    <source>
        <dbReference type="EMBL" id="ONM49889.1"/>
    </source>
</evidence>
<name>A0A1W0AT57_9NOCA</name>
<dbReference type="AlphaFoldDB" id="A0A1W0AT57"/>
<dbReference type="RefSeq" id="WP_077115400.1">
    <property type="nucleotide sequence ID" value="NZ_LOKT01000014.1"/>
</dbReference>
<dbReference type="STRING" id="1538463.B0T36_20195"/>
<feature type="domain" description="Glyoxalase-like" evidence="1">
    <location>
        <begin position="6"/>
        <end position="141"/>
    </location>
</feature>
<keyword evidence="3" id="KW-1185">Reference proteome</keyword>